<dbReference type="CDD" id="cd03230">
    <property type="entry name" value="ABC_DR_subfamily_A"/>
    <property type="match status" value="1"/>
</dbReference>
<dbReference type="Pfam" id="PF00005">
    <property type="entry name" value="ABC_tran"/>
    <property type="match status" value="1"/>
</dbReference>
<evidence type="ECO:0000256" key="3">
    <source>
        <dbReference type="ARBA" id="ARBA00022741"/>
    </source>
</evidence>
<dbReference type="PROSITE" id="PS00211">
    <property type="entry name" value="ABC_TRANSPORTER_1"/>
    <property type="match status" value="1"/>
</dbReference>
<dbReference type="PANTHER" id="PTHR42711:SF5">
    <property type="entry name" value="ABC TRANSPORTER ATP-BINDING PROTEIN NATA"/>
    <property type="match status" value="1"/>
</dbReference>
<feature type="coiled-coil region" evidence="5">
    <location>
        <begin position="226"/>
        <end position="253"/>
    </location>
</feature>
<dbReference type="EMBL" id="AP018586">
    <property type="protein sequence ID" value="BBD91220.1"/>
    <property type="molecule type" value="Genomic_DNA"/>
</dbReference>
<evidence type="ECO:0000313" key="8">
    <source>
        <dbReference type="Proteomes" id="UP000274772"/>
    </source>
</evidence>
<dbReference type="InterPro" id="IPR003439">
    <property type="entry name" value="ABC_transporter-like_ATP-bd"/>
</dbReference>
<keyword evidence="5" id="KW-0175">Coiled coil</keyword>
<evidence type="ECO:0000256" key="2">
    <source>
        <dbReference type="ARBA" id="ARBA00022448"/>
    </source>
</evidence>
<proteinExistence type="inferred from homology"/>
<dbReference type="PROSITE" id="PS50893">
    <property type="entry name" value="ABC_TRANSPORTER_2"/>
    <property type="match status" value="1"/>
</dbReference>
<dbReference type="InterPro" id="IPR050763">
    <property type="entry name" value="ABC_transporter_ATP-binding"/>
</dbReference>
<keyword evidence="3" id="KW-0547">Nucleotide-binding</keyword>
<dbReference type="PANTHER" id="PTHR42711">
    <property type="entry name" value="ABC TRANSPORTER ATP-BINDING PROTEIN"/>
    <property type="match status" value="1"/>
</dbReference>
<comment type="similarity">
    <text evidence="1">Belongs to the ABC transporter superfamily.</text>
</comment>
<dbReference type="Gene3D" id="3.40.50.300">
    <property type="entry name" value="P-loop containing nucleotide triphosphate hydrolases"/>
    <property type="match status" value="1"/>
</dbReference>
<keyword evidence="4 7" id="KW-0067">ATP-binding</keyword>
<keyword evidence="8" id="KW-1185">Reference proteome</keyword>
<dbReference type="InterPro" id="IPR003593">
    <property type="entry name" value="AAA+_ATPase"/>
</dbReference>
<keyword evidence="2" id="KW-0813">Transport</keyword>
<dbReference type="InterPro" id="IPR027417">
    <property type="entry name" value="P-loop_NTPase"/>
</dbReference>
<evidence type="ECO:0000259" key="6">
    <source>
        <dbReference type="PROSITE" id="PS50893"/>
    </source>
</evidence>
<evidence type="ECO:0000256" key="1">
    <source>
        <dbReference type="ARBA" id="ARBA00005417"/>
    </source>
</evidence>
<dbReference type="InterPro" id="IPR017871">
    <property type="entry name" value="ABC_transporter-like_CS"/>
</dbReference>
<sequence>MNAIQTNNLTKIYEDREVVNHINLNVSEGTIFGFLGHNGAGKSTFINMLTGLCQPSDGTFTLNVDSKREIGVLPDYSSFYNHMTGKEHIKYFCNILKYDVSQSEIEDLFKSIGLENGLNLKVKKYSFGMKKKLGIIQAVVNKPKLLFLDEPTSGVDANSILSIHQLIKNIAQSGTTIFLTSHNLDEIQKLCDEMAIMSQGNIEVQGNLAQLRETYEESLSLKIEHMALNEDQMNLLKERLNHLNQEIKDIDINSGFTNLKIKEKNTIPSIVKLYVTLDIDIFKVDLEELSLEDIFLRSSKHEKKDQN</sequence>
<accession>A0ABM7FM99</accession>
<protein>
    <submittedName>
        <fullName evidence="7">ABC transporter, ATP-binding protein</fullName>
    </submittedName>
</protein>
<dbReference type="RefSeq" id="WP_002444893.1">
    <property type="nucleotide sequence ID" value="NZ_AP018585.1"/>
</dbReference>
<dbReference type="SMART" id="SM00382">
    <property type="entry name" value="AAA"/>
    <property type="match status" value="1"/>
</dbReference>
<organism evidence="7 8">
    <name type="scientific">Staphylococcus caprae</name>
    <dbReference type="NCBI Taxonomy" id="29380"/>
    <lineage>
        <taxon>Bacteria</taxon>
        <taxon>Bacillati</taxon>
        <taxon>Bacillota</taxon>
        <taxon>Bacilli</taxon>
        <taxon>Bacillales</taxon>
        <taxon>Staphylococcaceae</taxon>
        <taxon>Staphylococcus</taxon>
    </lineage>
</organism>
<evidence type="ECO:0000313" key="7">
    <source>
        <dbReference type="EMBL" id="BBD91220.1"/>
    </source>
</evidence>
<dbReference type="GO" id="GO:0005524">
    <property type="term" value="F:ATP binding"/>
    <property type="evidence" value="ECO:0007669"/>
    <property type="project" value="UniProtKB-KW"/>
</dbReference>
<evidence type="ECO:0000256" key="4">
    <source>
        <dbReference type="ARBA" id="ARBA00022840"/>
    </source>
</evidence>
<reference evidence="7 8" key="1">
    <citation type="submission" date="2018-05" db="EMBL/GenBank/DDBJ databases">
        <title>Complete genome sequencing of three human clinical isolates of Staphylococcus caprae reveals virulence factors similar to those of S. epidermidis and S. capitis.</title>
        <authorList>
            <person name="Watanabe S."/>
            <person name="Cui L."/>
        </authorList>
    </citation>
    <scope>NUCLEOTIDE SEQUENCE [LARGE SCALE GENOMIC DNA]</scope>
    <source>
        <strain evidence="7 8">JMUB590</strain>
    </source>
</reference>
<feature type="domain" description="ABC transporter" evidence="6">
    <location>
        <begin position="4"/>
        <end position="224"/>
    </location>
</feature>
<dbReference type="Proteomes" id="UP000274772">
    <property type="component" value="Chromosome"/>
</dbReference>
<name>A0ABM7FM99_9STAP</name>
<dbReference type="SUPFAM" id="SSF52540">
    <property type="entry name" value="P-loop containing nucleoside triphosphate hydrolases"/>
    <property type="match status" value="1"/>
</dbReference>
<dbReference type="GeneID" id="58049897"/>
<evidence type="ECO:0000256" key="5">
    <source>
        <dbReference type="SAM" id="Coils"/>
    </source>
</evidence>
<gene>
    <name evidence="7" type="ORF">JMUB590_0110</name>
</gene>